<comment type="subcellular location">
    <subcellularLocation>
        <location evidence="2">Cell inner membrane</location>
    </subcellularLocation>
    <subcellularLocation>
        <location evidence="3">Cell membrane</location>
        <topology evidence="3">Multi-pass membrane protein</topology>
    </subcellularLocation>
</comment>
<dbReference type="Gene3D" id="1.10.287.130">
    <property type="match status" value="1"/>
</dbReference>
<keyword evidence="10" id="KW-0418">Kinase</keyword>
<gene>
    <name evidence="16" type="primary">dctB_3</name>
    <name evidence="16" type="ORF">K08M4_30220</name>
</gene>
<evidence type="ECO:0000256" key="9">
    <source>
        <dbReference type="ARBA" id="ARBA00022741"/>
    </source>
</evidence>
<keyword evidence="14" id="KW-0472">Membrane</keyword>
<evidence type="ECO:0000256" key="2">
    <source>
        <dbReference type="ARBA" id="ARBA00004533"/>
    </source>
</evidence>
<dbReference type="KEGG" id="vsy:K08M4_30220"/>
<dbReference type="Gene3D" id="3.30.450.20">
    <property type="entry name" value="PAS domain"/>
    <property type="match status" value="2"/>
</dbReference>
<dbReference type="PANTHER" id="PTHR43065:SF46">
    <property type="entry name" value="C4-DICARBOXYLATE TRANSPORT SENSOR PROTEIN DCTB"/>
    <property type="match status" value="1"/>
</dbReference>
<dbReference type="CDD" id="cd12914">
    <property type="entry name" value="PDC1_DGC_like"/>
    <property type="match status" value="1"/>
</dbReference>
<dbReference type="SMART" id="SM00387">
    <property type="entry name" value="HATPase_c"/>
    <property type="match status" value="1"/>
</dbReference>
<evidence type="ECO:0000256" key="10">
    <source>
        <dbReference type="ARBA" id="ARBA00022777"/>
    </source>
</evidence>
<keyword evidence="5" id="KW-1003">Cell membrane</keyword>
<dbReference type="EC" id="2.7.13.3" evidence="4"/>
<dbReference type="PIRSF" id="PIRSF036431">
    <property type="entry name" value="STHK_DctB"/>
    <property type="match status" value="1"/>
</dbReference>
<evidence type="ECO:0000256" key="13">
    <source>
        <dbReference type="ARBA" id="ARBA00023012"/>
    </source>
</evidence>
<dbReference type="GO" id="GO:0005524">
    <property type="term" value="F:ATP binding"/>
    <property type="evidence" value="ECO:0007669"/>
    <property type="project" value="UniProtKB-KW"/>
</dbReference>
<keyword evidence="6" id="KW-0597">Phosphoprotein</keyword>
<evidence type="ECO:0000256" key="1">
    <source>
        <dbReference type="ARBA" id="ARBA00000085"/>
    </source>
</evidence>
<dbReference type="PANTHER" id="PTHR43065">
    <property type="entry name" value="SENSOR HISTIDINE KINASE"/>
    <property type="match status" value="1"/>
</dbReference>
<keyword evidence="13" id="KW-0902">Two-component regulatory system</keyword>
<evidence type="ECO:0000256" key="11">
    <source>
        <dbReference type="ARBA" id="ARBA00022840"/>
    </source>
</evidence>
<evidence type="ECO:0000256" key="5">
    <source>
        <dbReference type="ARBA" id="ARBA00022475"/>
    </source>
</evidence>
<dbReference type="InterPro" id="IPR005467">
    <property type="entry name" value="His_kinase_dom"/>
</dbReference>
<evidence type="ECO:0000256" key="6">
    <source>
        <dbReference type="ARBA" id="ARBA00022553"/>
    </source>
</evidence>
<dbReference type="Proteomes" id="UP000194136">
    <property type="component" value="Chromosome 2"/>
</dbReference>
<dbReference type="InterPro" id="IPR036097">
    <property type="entry name" value="HisK_dim/P_sf"/>
</dbReference>
<dbReference type="PROSITE" id="PS50109">
    <property type="entry name" value="HIS_KIN"/>
    <property type="match status" value="1"/>
</dbReference>
<keyword evidence="12 14" id="KW-1133">Transmembrane helix</keyword>
<dbReference type="SUPFAM" id="SSF47384">
    <property type="entry name" value="Homodimeric domain of signal transducing histidine kinase"/>
    <property type="match status" value="1"/>
</dbReference>
<protein>
    <recommendedName>
        <fullName evidence="4">histidine kinase</fullName>
        <ecNumber evidence="4">2.7.13.3</ecNumber>
    </recommendedName>
</protein>
<reference evidence="16 17" key="1">
    <citation type="submission" date="2016-10" db="EMBL/GenBank/DDBJ databases">
        <title>The High Quality Genome of Vibrio splendidus K08M4.</title>
        <authorList>
            <person name="Wendling C."/>
            <person name="Chibani C.M."/>
            <person name="Hertel R."/>
            <person name="Sproer C."/>
            <person name="Bunk B."/>
            <person name="Overmann J."/>
            <person name="Roth O."/>
            <person name="Liesegang H."/>
        </authorList>
    </citation>
    <scope>NUCLEOTIDE SEQUENCE [LARGE SCALE GENOMIC DNA]</scope>
    <source>
        <strain evidence="16 17">K08M4</strain>
    </source>
</reference>
<dbReference type="InterPro" id="IPR017055">
    <property type="entry name" value="Sig_transdc_His_kinase_DctB"/>
</dbReference>
<keyword evidence="11" id="KW-0067">ATP-binding</keyword>
<feature type="transmembrane region" description="Helical" evidence="14">
    <location>
        <begin position="12"/>
        <end position="32"/>
    </location>
</feature>
<dbReference type="SUPFAM" id="SSF55874">
    <property type="entry name" value="ATPase domain of HSP90 chaperone/DNA topoisomerase II/histidine kinase"/>
    <property type="match status" value="1"/>
</dbReference>
<dbReference type="RefSeq" id="WP_086050476.1">
    <property type="nucleotide sequence ID" value="NZ_CP017917.1"/>
</dbReference>
<dbReference type="AlphaFoldDB" id="A0AA34TRI4"/>
<dbReference type="InterPro" id="IPR029151">
    <property type="entry name" value="Sensor-like_sf"/>
</dbReference>
<feature type="domain" description="Histidine kinase" evidence="15">
    <location>
        <begin position="406"/>
        <end position="637"/>
    </location>
</feature>
<dbReference type="InterPro" id="IPR036890">
    <property type="entry name" value="HATPase_C_sf"/>
</dbReference>
<evidence type="ECO:0000256" key="8">
    <source>
        <dbReference type="ARBA" id="ARBA00022692"/>
    </source>
</evidence>
<evidence type="ECO:0000259" key="15">
    <source>
        <dbReference type="PROSITE" id="PS50109"/>
    </source>
</evidence>
<dbReference type="InterPro" id="IPR004358">
    <property type="entry name" value="Sig_transdc_His_kin-like_C"/>
</dbReference>
<evidence type="ECO:0000256" key="4">
    <source>
        <dbReference type="ARBA" id="ARBA00012438"/>
    </source>
</evidence>
<evidence type="ECO:0000313" key="17">
    <source>
        <dbReference type="Proteomes" id="UP000194136"/>
    </source>
</evidence>
<keyword evidence="7 16" id="KW-0808">Transferase</keyword>
<accession>A0AA34TRI4</accession>
<comment type="catalytic activity">
    <reaction evidence="1">
        <text>ATP + protein L-histidine = ADP + protein N-phospho-L-histidine.</text>
        <dbReference type="EC" id="2.7.13.3"/>
    </reaction>
</comment>
<name>A0AA34TRI4_9VIBR</name>
<keyword evidence="17" id="KW-1185">Reference proteome</keyword>
<proteinExistence type="predicted"/>
<organism evidence="16 17">
    <name type="scientific">Vibrio syngnathi</name>
    <dbReference type="NCBI Taxonomy" id="3034029"/>
    <lineage>
        <taxon>Bacteria</taxon>
        <taxon>Pseudomonadati</taxon>
        <taxon>Pseudomonadota</taxon>
        <taxon>Gammaproteobacteria</taxon>
        <taxon>Vibrionales</taxon>
        <taxon>Vibrionaceae</taxon>
        <taxon>Vibrio</taxon>
    </lineage>
</organism>
<dbReference type="SMART" id="SM00388">
    <property type="entry name" value="HisKA"/>
    <property type="match status" value="1"/>
</dbReference>
<dbReference type="InterPro" id="IPR003594">
    <property type="entry name" value="HATPase_dom"/>
</dbReference>
<dbReference type="InterPro" id="IPR003661">
    <property type="entry name" value="HisK_dim/P_dom"/>
</dbReference>
<dbReference type="EMBL" id="CP017917">
    <property type="protein sequence ID" value="ARP39699.1"/>
    <property type="molecule type" value="Genomic_DNA"/>
</dbReference>
<evidence type="ECO:0000256" key="14">
    <source>
        <dbReference type="SAM" id="Phobius"/>
    </source>
</evidence>
<dbReference type="GO" id="GO:0000155">
    <property type="term" value="F:phosphorelay sensor kinase activity"/>
    <property type="evidence" value="ECO:0007669"/>
    <property type="project" value="InterPro"/>
</dbReference>
<evidence type="ECO:0000313" key="16">
    <source>
        <dbReference type="EMBL" id="ARP39699.1"/>
    </source>
</evidence>
<dbReference type="Pfam" id="PF02518">
    <property type="entry name" value="HATPase_c"/>
    <property type="match status" value="1"/>
</dbReference>
<keyword evidence="8 14" id="KW-0812">Transmembrane</keyword>
<evidence type="ECO:0000256" key="3">
    <source>
        <dbReference type="ARBA" id="ARBA00004651"/>
    </source>
</evidence>
<evidence type="ECO:0000256" key="7">
    <source>
        <dbReference type="ARBA" id="ARBA00022679"/>
    </source>
</evidence>
<dbReference type="SUPFAM" id="SSF103190">
    <property type="entry name" value="Sensory domain-like"/>
    <property type="match status" value="1"/>
</dbReference>
<sequence length="648" mass="73252">MTKILPNLMTPFVLFSLLLGAAGLTATHFMAVQFQEKIVTQKLSEAANKANLQIDSELDKFKQIPDLLSHDPRLLSYFDSSPRADKIPASQLNQLLFEWSNQSQADTIYIHDPSGTVVASSNYQKPSTFVGENFSFRPYFASAIKGSNTHYVALGARSNVRGYFLSSPLYIENDIVGVITVKVSLENLENILTSDDFEIVVLDSNQVVFLSSQTQWLYHSLLPLSQKQQTDIALQRQYGQSEISIIEAFRSSNYQPQVNDANQPNNIQPNREQKELTANQLFKLGAFNLYPATFSNNQYQVVALKKAEAELIKVLQIDVIFVVIYSLVMLIAWSWRQTYVAKVALTRLNQNLEQTVDKRTHYLKKSNQQLQQTIFQYQASQLKLKQTEQELTQTAKLAVLGELSASINHEINQPLAALRTYSENSLKLLEMERTDLVKSNLEKMIGLNNTITDIIARLKVFTRKVTKQEHHVANLHQAINNATSILSTLMIKQGITLRLSTVPDEINIAIHPTELEQVLVNLIHNATQALQQQVLEQKILQEQHNLENVDQQASPQIGIEWQLHHNSCQLIIWDNGIGMPNDKLEQLFDPFFTTKPEGLGLGLSISKRIIEAYHGTISANRLEPSGMVFSLNIPLYNDKDQRAVVIVD</sequence>
<dbReference type="PRINTS" id="PR00344">
    <property type="entry name" value="BCTRLSENSOR"/>
</dbReference>
<evidence type="ECO:0000256" key="12">
    <source>
        <dbReference type="ARBA" id="ARBA00022989"/>
    </source>
</evidence>
<keyword evidence="9" id="KW-0547">Nucleotide-binding</keyword>
<dbReference type="GO" id="GO:0005886">
    <property type="term" value="C:plasma membrane"/>
    <property type="evidence" value="ECO:0007669"/>
    <property type="project" value="UniProtKB-SubCell"/>
</dbReference>
<dbReference type="CDD" id="cd00082">
    <property type="entry name" value="HisKA"/>
    <property type="match status" value="1"/>
</dbReference>
<dbReference type="Gene3D" id="3.30.565.10">
    <property type="entry name" value="Histidine kinase-like ATPase, C-terminal domain"/>
    <property type="match status" value="1"/>
</dbReference>